<proteinExistence type="predicted"/>
<feature type="transmembrane region" description="Helical" evidence="2">
    <location>
        <begin position="283"/>
        <end position="302"/>
    </location>
</feature>
<gene>
    <name evidence="3" type="ORF">L207DRAFT_589341</name>
</gene>
<reference evidence="3 4" key="1">
    <citation type="submission" date="2016-04" db="EMBL/GenBank/DDBJ databases">
        <title>A degradative enzymes factory behind the ericoid mycorrhizal symbiosis.</title>
        <authorList>
            <consortium name="DOE Joint Genome Institute"/>
            <person name="Martino E."/>
            <person name="Morin E."/>
            <person name="Grelet G."/>
            <person name="Kuo A."/>
            <person name="Kohler A."/>
            <person name="Daghino S."/>
            <person name="Barry K."/>
            <person name="Choi C."/>
            <person name="Cichocki N."/>
            <person name="Clum A."/>
            <person name="Copeland A."/>
            <person name="Hainaut M."/>
            <person name="Haridas S."/>
            <person name="Labutti K."/>
            <person name="Lindquist E."/>
            <person name="Lipzen A."/>
            <person name="Khouja H.-R."/>
            <person name="Murat C."/>
            <person name="Ohm R."/>
            <person name="Olson A."/>
            <person name="Spatafora J."/>
            <person name="Veneault-Fourrey C."/>
            <person name="Henrissat B."/>
            <person name="Grigoriev I."/>
            <person name="Martin F."/>
            <person name="Perotto S."/>
        </authorList>
    </citation>
    <scope>NUCLEOTIDE SEQUENCE [LARGE SCALE GENOMIC DNA]</scope>
    <source>
        <strain evidence="3 4">F</strain>
    </source>
</reference>
<evidence type="ECO:0000256" key="2">
    <source>
        <dbReference type="SAM" id="Phobius"/>
    </source>
</evidence>
<dbReference type="AlphaFoldDB" id="A0A2J6R5I4"/>
<feature type="compositionally biased region" description="Basic and acidic residues" evidence="1">
    <location>
        <begin position="502"/>
        <end position="511"/>
    </location>
</feature>
<feature type="region of interest" description="Disordered" evidence="1">
    <location>
        <begin position="353"/>
        <end position="431"/>
    </location>
</feature>
<feature type="transmembrane region" description="Helical" evidence="2">
    <location>
        <begin position="134"/>
        <end position="154"/>
    </location>
</feature>
<keyword evidence="2" id="KW-1133">Transmembrane helix</keyword>
<evidence type="ECO:0000256" key="1">
    <source>
        <dbReference type="SAM" id="MobiDB-lite"/>
    </source>
</evidence>
<feature type="compositionally biased region" description="Polar residues" evidence="1">
    <location>
        <begin position="564"/>
        <end position="580"/>
    </location>
</feature>
<feature type="region of interest" description="Disordered" evidence="1">
    <location>
        <begin position="464"/>
        <end position="634"/>
    </location>
</feature>
<dbReference type="STRING" id="1149755.A0A2J6R5I4"/>
<dbReference type="Proteomes" id="UP000235786">
    <property type="component" value="Unassembled WGS sequence"/>
</dbReference>
<evidence type="ECO:0000313" key="4">
    <source>
        <dbReference type="Proteomes" id="UP000235786"/>
    </source>
</evidence>
<feature type="transmembrane region" description="Helical" evidence="2">
    <location>
        <begin position="46"/>
        <end position="64"/>
    </location>
</feature>
<dbReference type="OrthoDB" id="3021074at2759"/>
<feature type="compositionally biased region" description="Polar residues" evidence="1">
    <location>
        <begin position="356"/>
        <end position="383"/>
    </location>
</feature>
<accession>A0A2J6R5I4</accession>
<feature type="transmembrane region" description="Helical" evidence="2">
    <location>
        <begin position="102"/>
        <end position="122"/>
    </location>
</feature>
<feature type="transmembrane region" description="Helical" evidence="2">
    <location>
        <begin position="71"/>
        <end position="90"/>
    </location>
</feature>
<feature type="compositionally biased region" description="Polar residues" evidence="1">
    <location>
        <begin position="590"/>
        <end position="607"/>
    </location>
</feature>
<feature type="transmembrane region" description="Helical" evidence="2">
    <location>
        <begin position="215"/>
        <end position="239"/>
    </location>
</feature>
<evidence type="ECO:0000313" key="3">
    <source>
        <dbReference type="EMBL" id="PMD33780.1"/>
    </source>
</evidence>
<sequence>MPALPSIALGATLLSRNATSAAANTTTQQVLQVVCAFPVSGQYGPGSRYLYYILILACVIGKSIQWLRNACLAAALLFPAVAALHGIVLASLHLDAAVDMDIFGSFQLCAIGILAAPITVKLSRTYFNDPGRNAIFVWTILVLIGMLCLTVEFFRSNTVPCPFDDAGNPLSSNPKLFPYNNPPTCGLVCNTTWPQSPIRQDSANNIYVIPQPIRITFGMGTLLAAACCIPAILSLVSMWNKILEINWRSRYGNRNEDVRAPIEGTNGATLETMTRVNTYIRQILSVVEAPVYGAAVFFILIMGEWNFWSKQVYYETEPMTAVGQWAPMAGTGLAVLGSLYIKVHKDLVAVEEETPPNGSVHQREPSMSQVQRNTSPAPRQSVGTPRGDEDRHSISKGGGRASPERTPSIHHVQRAQTAAVGRTWTDSPSVHPVQRSLTMQDLGGRRRIARTLLKISDRIGSATEDSFDDRSFKRGPALDYPTLPGEEQRNDKLPDIMNRYNHARDAERDADGVAGSRARSHSRAPSFNGSVRSGLGIDLGGDSSTPRAHSPRRPTLPAERTSGDLENSLSHTTSGTTVQRRATLEVPLATHQSHSRTFSGSSITFDHSVNEGPRSPAIVVSPDPQEPDDEYAVE</sequence>
<keyword evidence="2" id="KW-0812">Transmembrane</keyword>
<organism evidence="3 4">
    <name type="scientific">Hyaloscypha variabilis (strain UAMH 11265 / GT02V1 / F)</name>
    <name type="common">Meliniomyces variabilis</name>
    <dbReference type="NCBI Taxonomy" id="1149755"/>
    <lineage>
        <taxon>Eukaryota</taxon>
        <taxon>Fungi</taxon>
        <taxon>Dikarya</taxon>
        <taxon>Ascomycota</taxon>
        <taxon>Pezizomycotina</taxon>
        <taxon>Leotiomycetes</taxon>
        <taxon>Helotiales</taxon>
        <taxon>Hyaloscyphaceae</taxon>
        <taxon>Hyaloscypha</taxon>
        <taxon>Hyaloscypha variabilis</taxon>
    </lineage>
</organism>
<dbReference type="EMBL" id="KZ613955">
    <property type="protein sequence ID" value="PMD33780.1"/>
    <property type="molecule type" value="Genomic_DNA"/>
</dbReference>
<name>A0A2J6R5I4_HYAVF</name>
<protein>
    <submittedName>
        <fullName evidence="3">Uncharacterized protein</fullName>
    </submittedName>
</protein>
<feature type="compositionally biased region" description="Low complexity" evidence="1">
    <location>
        <begin position="533"/>
        <end position="544"/>
    </location>
</feature>
<keyword evidence="4" id="KW-1185">Reference proteome</keyword>
<keyword evidence="2" id="KW-0472">Membrane</keyword>
<feature type="compositionally biased region" description="Acidic residues" evidence="1">
    <location>
        <begin position="625"/>
        <end position="634"/>
    </location>
</feature>